<evidence type="ECO:0000256" key="1">
    <source>
        <dbReference type="SAM" id="SignalP"/>
    </source>
</evidence>
<dbReference type="EMBL" id="RJJR01000006">
    <property type="protein sequence ID" value="RNI36964.1"/>
    <property type="molecule type" value="Genomic_DNA"/>
</dbReference>
<dbReference type="Proteomes" id="UP000267223">
    <property type="component" value="Unassembled WGS sequence"/>
</dbReference>
<sequence length="235" mass="24770">MKSILVCLFSLLALQISAQTVINDKNVEVRKIGSFSAIKVSGGIDVYLSQGNEDAVGVSASDPEYRDNIRTEVKNGVLNIYYDNNSIRLRGNKRLRAYISFKNIEGIEGSGACNFIITGTLTGASVKVKLSGACEMKGIVNISDVQFDLSGASTISVSGKIANLKLEASGASDLKNYELTVGNLIAQLSGASDAKLTVNKSISATASGASNLYFKGNPEVRKISSNGASNISSKE</sequence>
<gene>
    <name evidence="3" type="ORF">EFY79_08975</name>
</gene>
<dbReference type="InterPro" id="IPR021255">
    <property type="entry name" value="DUF2807"/>
</dbReference>
<dbReference type="RefSeq" id="WP_123120447.1">
    <property type="nucleotide sequence ID" value="NZ_RJJR01000006.1"/>
</dbReference>
<reference evidence="3 4" key="1">
    <citation type="submission" date="2018-11" db="EMBL/GenBank/DDBJ databases">
        <title>Draft genome sequence of Ferruginibacter sp. BO-59.</title>
        <authorList>
            <person name="Im W.T."/>
        </authorList>
    </citation>
    <scope>NUCLEOTIDE SEQUENCE [LARGE SCALE GENOMIC DNA]</scope>
    <source>
        <strain evidence="3 4">BO-59</strain>
    </source>
</reference>
<organism evidence="3 4">
    <name type="scientific">Hanamia caeni</name>
    <dbReference type="NCBI Taxonomy" id="2294116"/>
    <lineage>
        <taxon>Bacteria</taxon>
        <taxon>Pseudomonadati</taxon>
        <taxon>Bacteroidota</taxon>
        <taxon>Chitinophagia</taxon>
        <taxon>Chitinophagales</taxon>
        <taxon>Chitinophagaceae</taxon>
        <taxon>Hanamia</taxon>
    </lineage>
</organism>
<evidence type="ECO:0000259" key="2">
    <source>
        <dbReference type="Pfam" id="PF10988"/>
    </source>
</evidence>
<comment type="caution">
    <text evidence="3">The sequence shown here is derived from an EMBL/GenBank/DDBJ whole genome shotgun (WGS) entry which is preliminary data.</text>
</comment>
<name>A0A3M9NGQ6_9BACT</name>
<dbReference type="OrthoDB" id="877489at2"/>
<evidence type="ECO:0000313" key="3">
    <source>
        <dbReference type="EMBL" id="RNI36964.1"/>
    </source>
</evidence>
<feature type="chain" id="PRO_5018292796" evidence="1">
    <location>
        <begin position="19"/>
        <end position="235"/>
    </location>
</feature>
<protein>
    <submittedName>
        <fullName evidence="3">DUF2807 domain-containing protein</fullName>
    </submittedName>
</protein>
<feature type="signal peptide" evidence="1">
    <location>
        <begin position="1"/>
        <end position="18"/>
    </location>
</feature>
<feature type="domain" description="Putative auto-transporter adhesin head GIN" evidence="2">
    <location>
        <begin position="35"/>
        <end position="218"/>
    </location>
</feature>
<dbReference type="Pfam" id="PF10988">
    <property type="entry name" value="DUF2807"/>
    <property type="match status" value="1"/>
</dbReference>
<keyword evidence="1" id="KW-0732">Signal</keyword>
<evidence type="ECO:0000313" key="4">
    <source>
        <dbReference type="Proteomes" id="UP000267223"/>
    </source>
</evidence>
<keyword evidence="4" id="KW-1185">Reference proteome</keyword>
<dbReference type="Gene3D" id="2.160.20.120">
    <property type="match status" value="1"/>
</dbReference>
<accession>A0A3M9NGQ6</accession>
<dbReference type="AlphaFoldDB" id="A0A3M9NGQ6"/>
<proteinExistence type="predicted"/>